<dbReference type="Pfam" id="PF18240">
    <property type="entry name" value="PSII_Pbs31"/>
    <property type="match status" value="1"/>
</dbReference>
<dbReference type="OrthoDB" id="202886at2759"/>
<feature type="chain" id="PRO_5032390559" evidence="1">
    <location>
        <begin position="16"/>
        <end position="188"/>
    </location>
</feature>
<name>A0A835ZH21_9STRA</name>
<feature type="signal peptide" evidence="1">
    <location>
        <begin position="1"/>
        <end position="15"/>
    </location>
</feature>
<evidence type="ECO:0000256" key="1">
    <source>
        <dbReference type="SAM" id="SignalP"/>
    </source>
</evidence>
<feature type="domain" description="Photosystem II Psb31 protein" evidence="2">
    <location>
        <begin position="67"/>
        <end position="157"/>
    </location>
</feature>
<reference evidence="3" key="1">
    <citation type="submission" date="2021-02" db="EMBL/GenBank/DDBJ databases">
        <title>First Annotated Genome of the Yellow-green Alga Tribonema minus.</title>
        <authorList>
            <person name="Mahan K.M."/>
        </authorList>
    </citation>
    <scope>NUCLEOTIDE SEQUENCE</scope>
    <source>
        <strain evidence="3">UTEX B ZZ1240</strain>
    </source>
</reference>
<evidence type="ECO:0000313" key="3">
    <source>
        <dbReference type="EMBL" id="KAG5192736.1"/>
    </source>
</evidence>
<protein>
    <submittedName>
        <fullName evidence="3">Extrinsic protein in photosystem II</fullName>
    </submittedName>
</protein>
<evidence type="ECO:0000259" key="2">
    <source>
        <dbReference type="Pfam" id="PF18240"/>
    </source>
</evidence>
<dbReference type="AlphaFoldDB" id="A0A835ZH21"/>
<organism evidence="3 4">
    <name type="scientific">Tribonema minus</name>
    <dbReference type="NCBI Taxonomy" id="303371"/>
    <lineage>
        <taxon>Eukaryota</taxon>
        <taxon>Sar</taxon>
        <taxon>Stramenopiles</taxon>
        <taxon>Ochrophyta</taxon>
        <taxon>PX clade</taxon>
        <taxon>Xanthophyceae</taxon>
        <taxon>Tribonematales</taxon>
        <taxon>Tribonemataceae</taxon>
        <taxon>Tribonema</taxon>
    </lineage>
</organism>
<dbReference type="Proteomes" id="UP000664859">
    <property type="component" value="Unassembled WGS sequence"/>
</dbReference>
<dbReference type="Gene3D" id="1.20.120.1740">
    <property type="entry name" value="Sodium ion translocating NADH-quinone reductase subunit C-like"/>
    <property type="match status" value="1"/>
</dbReference>
<proteinExistence type="predicted"/>
<keyword evidence="4" id="KW-1185">Reference proteome</keyword>
<sequence length="188" mass="18939">MKAVGVLCLAASASAFMPAAPLAGVRSSSAMTMSAAPESRRAVLQTVFTAAAVAAVAIPELAFADGAVSEATVQRAKGIYGDKVLSLAGAVKAGNFEAVAAEKNAITLLASGGFGMSSKADKKQAQALKNAIFAAIDTKNAAALQSAYGDLIKLAKIPASTGSGGDTQGYSSDYDWKARTAKGTIYVR</sequence>
<evidence type="ECO:0000313" key="4">
    <source>
        <dbReference type="Proteomes" id="UP000664859"/>
    </source>
</evidence>
<dbReference type="EMBL" id="JAFCMP010000002">
    <property type="protein sequence ID" value="KAG5192736.1"/>
    <property type="molecule type" value="Genomic_DNA"/>
</dbReference>
<dbReference type="InterPro" id="IPR040933">
    <property type="entry name" value="PSII_Pbs31"/>
</dbReference>
<keyword evidence="1" id="KW-0732">Signal</keyword>
<gene>
    <name evidence="3" type="ORF">JKP88DRAFT_216818</name>
</gene>
<comment type="caution">
    <text evidence="3">The sequence shown here is derived from an EMBL/GenBank/DDBJ whole genome shotgun (WGS) entry which is preliminary data.</text>
</comment>
<accession>A0A835ZH21</accession>